<name>A0ABR2YW86_9CHLO</name>
<keyword evidence="5" id="KW-0436">Ligase</keyword>
<dbReference type="HAMAP" id="MF_00158">
    <property type="entry name" value="PanC"/>
    <property type="match status" value="1"/>
</dbReference>
<comment type="caution">
    <text evidence="12">The sequence shown here is derived from an EMBL/GenBank/DDBJ whole genome shotgun (WGS) entry which is preliminary data.</text>
</comment>
<dbReference type="NCBIfam" id="TIGR00125">
    <property type="entry name" value="cyt_tran_rel"/>
    <property type="match status" value="1"/>
</dbReference>
<dbReference type="InterPro" id="IPR004821">
    <property type="entry name" value="Cyt_trans-like"/>
</dbReference>
<dbReference type="PANTHER" id="PTHR21299:SF1">
    <property type="entry name" value="PANTOATE--BETA-ALANINE LIGASE"/>
    <property type="match status" value="1"/>
</dbReference>
<evidence type="ECO:0000256" key="1">
    <source>
        <dbReference type="ARBA" id="ARBA00004990"/>
    </source>
</evidence>
<reference evidence="12 13" key="1">
    <citation type="journal article" date="2024" name="Nat. Commun.">
        <title>Phylogenomics reveals the evolutionary origins of lichenization in chlorophyte algae.</title>
        <authorList>
            <person name="Puginier C."/>
            <person name="Libourel C."/>
            <person name="Otte J."/>
            <person name="Skaloud P."/>
            <person name="Haon M."/>
            <person name="Grisel S."/>
            <person name="Petersen M."/>
            <person name="Berrin J.G."/>
            <person name="Delaux P.M."/>
            <person name="Dal Grande F."/>
            <person name="Keller J."/>
        </authorList>
    </citation>
    <scope>NUCLEOTIDE SEQUENCE [LARGE SCALE GENOMIC DNA]</scope>
    <source>
        <strain evidence="12 13">SAG 216-7</strain>
    </source>
</reference>
<evidence type="ECO:0000313" key="13">
    <source>
        <dbReference type="Proteomes" id="UP001491310"/>
    </source>
</evidence>
<keyword evidence="8" id="KW-0067">ATP-binding</keyword>
<evidence type="ECO:0000256" key="3">
    <source>
        <dbReference type="ARBA" id="ARBA00012219"/>
    </source>
</evidence>
<dbReference type="InterPro" id="IPR014729">
    <property type="entry name" value="Rossmann-like_a/b/a_fold"/>
</dbReference>
<comment type="pathway">
    <text evidence="1">Cofactor biosynthesis; (R)-pantothenate biosynthesis; (R)-pantothenate from (R)-pantoate and beta-alanine: step 1/1.</text>
</comment>
<comment type="similarity">
    <text evidence="2">Belongs to the pantothenate synthetase family.</text>
</comment>
<evidence type="ECO:0000256" key="2">
    <source>
        <dbReference type="ARBA" id="ARBA00009256"/>
    </source>
</evidence>
<dbReference type="PANTHER" id="PTHR21299">
    <property type="entry name" value="CYTIDYLATE KINASE/PANTOATE-BETA-ALANINE LIGASE"/>
    <property type="match status" value="1"/>
</dbReference>
<evidence type="ECO:0000256" key="7">
    <source>
        <dbReference type="ARBA" id="ARBA00022741"/>
    </source>
</evidence>
<comment type="catalytic activity">
    <reaction evidence="11">
        <text>(R)-pantoate + beta-alanine + ATP = (R)-pantothenate + AMP + diphosphate + H(+)</text>
        <dbReference type="Rhea" id="RHEA:10912"/>
        <dbReference type="ChEBI" id="CHEBI:15378"/>
        <dbReference type="ChEBI" id="CHEBI:15980"/>
        <dbReference type="ChEBI" id="CHEBI:29032"/>
        <dbReference type="ChEBI" id="CHEBI:30616"/>
        <dbReference type="ChEBI" id="CHEBI:33019"/>
        <dbReference type="ChEBI" id="CHEBI:57966"/>
        <dbReference type="ChEBI" id="CHEBI:456215"/>
        <dbReference type="EC" id="6.3.2.1"/>
    </reaction>
</comment>
<dbReference type="EMBL" id="JALJOT010000004">
    <property type="protein sequence ID" value="KAK9915610.1"/>
    <property type="molecule type" value="Genomic_DNA"/>
</dbReference>
<dbReference type="SUPFAM" id="SSF52374">
    <property type="entry name" value="Nucleotidylyl transferase"/>
    <property type="match status" value="1"/>
</dbReference>
<dbReference type="NCBIfam" id="TIGR00018">
    <property type="entry name" value="panC"/>
    <property type="match status" value="1"/>
</dbReference>
<keyword evidence="7" id="KW-0547">Nucleotide-binding</keyword>
<keyword evidence="13" id="KW-1185">Reference proteome</keyword>
<dbReference type="InterPro" id="IPR042176">
    <property type="entry name" value="Pantoate_ligase_C"/>
</dbReference>
<evidence type="ECO:0000256" key="8">
    <source>
        <dbReference type="ARBA" id="ARBA00022840"/>
    </source>
</evidence>
<sequence>MATETAQPRVFTDANGIRQFSRDQRKSGNRIALVPTMGYLHEGHLSLIKAARDMADIVIVSIYVNPTQFAQHEDFGVYPRDEEGDMRKLTSLGVNAVFAPLRLYASGSSAAAGSDAGNVVGAGEHQKGAHETFIQVEQLQQPLCGKSRPHFFRGVATVVAKLFNITEPDIAIFGRKDYQQLLVLQRMARDLDFAVEVVGMPIMREEDGLAMSSRNALLSSDNRQKALSISQSLQWARKMVEDRSAVSPSELHDAVASRIAAAGGRVDYVEVVDGSSLEKIQDVTKQPTLIAVAACFGSVRLIDNIELS</sequence>
<proteinExistence type="inferred from homology"/>
<dbReference type="EC" id="6.3.2.1" evidence="3"/>
<dbReference type="InterPro" id="IPR003721">
    <property type="entry name" value="Pantoate_ligase"/>
</dbReference>
<evidence type="ECO:0000256" key="9">
    <source>
        <dbReference type="ARBA" id="ARBA00029902"/>
    </source>
</evidence>
<keyword evidence="6" id="KW-0566">Pantothenate biosynthesis</keyword>
<dbReference type="Proteomes" id="UP001491310">
    <property type="component" value="Unassembled WGS sequence"/>
</dbReference>
<evidence type="ECO:0000256" key="4">
    <source>
        <dbReference type="ARBA" id="ARBA00015647"/>
    </source>
</evidence>
<evidence type="ECO:0000256" key="11">
    <source>
        <dbReference type="ARBA" id="ARBA00048258"/>
    </source>
</evidence>
<dbReference type="Pfam" id="PF02569">
    <property type="entry name" value="Pantoate_ligase"/>
    <property type="match status" value="1"/>
</dbReference>
<evidence type="ECO:0000256" key="10">
    <source>
        <dbReference type="ARBA" id="ARBA00032806"/>
    </source>
</evidence>
<evidence type="ECO:0000256" key="5">
    <source>
        <dbReference type="ARBA" id="ARBA00022598"/>
    </source>
</evidence>
<protein>
    <recommendedName>
        <fullName evidence="4">Pantoate--beta-alanine ligase</fullName>
        <ecNumber evidence="3">6.3.2.1</ecNumber>
    </recommendedName>
    <alternativeName>
        <fullName evidence="10">Pantoate-activating enzyme</fullName>
    </alternativeName>
    <alternativeName>
        <fullName evidence="9">Pantothenate synthetase</fullName>
    </alternativeName>
</protein>
<accession>A0ABR2YW86</accession>
<dbReference type="Gene3D" id="3.40.50.620">
    <property type="entry name" value="HUPs"/>
    <property type="match status" value="1"/>
</dbReference>
<dbReference type="Gene3D" id="3.30.1300.10">
    <property type="entry name" value="Pantoate-beta-alanine ligase, C-terminal domain"/>
    <property type="match status" value="1"/>
</dbReference>
<gene>
    <name evidence="12" type="ORF">WJX75_001468</name>
</gene>
<organism evidence="12 13">
    <name type="scientific">Coccomyxa subellipsoidea</name>
    <dbReference type="NCBI Taxonomy" id="248742"/>
    <lineage>
        <taxon>Eukaryota</taxon>
        <taxon>Viridiplantae</taxon>
        <taxon>Chlorophyta</taxon>
        <taxon>core chlorophytes</taxon>
        <taxon>Trebouxiophyceae</taxon>
        <taxon>Trebouxiophyceae incertae sedis</taxon>
        <taxon>Coccomyxaceae</taxon>
        <taxon>Coccomyxa</taxon>
    </lineage>
</organism>
<evidence type="ECO:0000313" key="12">
    <source>
        <dbReference type="EMBL" id="KAK9915610.1"/>
    </source>
</evidence>
<evidence type="ECO:0000256" key="6">
    <source>
        <dbReference type="ARBA" id="ARBA00022655"/>
    </source>
</evidence>
<dbReference type="CDD" id="cd00560">
    <property type="entry name" value="PanC"/>
    <property type="match status" value="1"/>
</dbReference>